<dbReference type="InterPro" id="IPR001638">
    <property type="entry name" value="Solute-binding_3/MltF_N"/>
</dbReference>
<feature type="signal peptide" evidence="7">
    <location>
        <begin position="1"/>
        <end position="26"/>
    </location>
</feature>
<dbReference type="Gene3D" id="3.40.190.10">
    <property type="entry name" value="Periplasmic binding protein-like II"/>
    <property type="match status" value="2"/>
</dbReference>
<sequence length="320" mass="34322">MNLLNCLRHRALLLLGLVVASGLSQAADPVVLKVGDISYYNLRASAELSKAFEGAPYKVEWSQFQAGAPLIEALNAGAVDIGFLGDSAFLFAASKSSTIKLIGVSRQSPKTVALLVPKNSTAQSIADLKGKKVAYWPGNWGQQLTSAALAKAGLPSDHVQWVKLLPIDAGTAFQGGNIDAFPVWEPYISQQIVRSDARVLLTAEGLIPALSAIAAYAPSVDAKRAAIADFFVRIAKARAWVEANVDTYADAWAKRTSIDQDVSRHWIRQAKLTVGPLDNATQSQFQTTADFLQKEGILTSAFDVRKIVDTSFAAALQAPR</sequence>
<dbReference type="Proteomes" id="UP000016368">
    <property type="component" value="Unassembled WGS sequence"/>
</dbReference>
<dbReference type="Pfam" id="PF09084">
    <property type="entry name" value="NMT1"/>
    <property type="match status" value="1"/>
</dbReference>
<dbReference type="NCBIfam" id="TIGR01728">
    <property type="entry name" value="SsuA_fam"/>
    <property type="match status" value="1"/>
</dbReference>
<comment type="caution">
    <text evidence="9">The sequence shown here is derived from an EMBL/GenBank/DDBJ whole genome shotgun (WGS) entry which is preliminary data.</text>
</comment>
<keyword evidence="4 7" id="KW-0732">Signal</keyword>
<dbReference type="EMBL" id="AEGR01000042">
    <property type="protein sequence ID" value="EGI77723.1"/>
    <property type="molecule type" value="Genomic_DNA"/>
</dbReference>
<evidence type="ECO:0000256" key="2">
    <source>
        <dbReference type="ARBA" id="ARBA00010742"/>
    </source>
</evidence>
<dbReference type="OrthoDB" id="286202at2"/>
<proteinExistence type="inferred from homology"/>
<comment type="subcellular location">
    <subcellularLocation>
        <location evidence="1">Periplasm</location>
    </subcellularLocation>
</comment>
<dbReference type="PANTHER" id="PTHR30024:SF48">
    <property type="entry name" value="ABC TRANSPORTER SUBSTRATE-BINDING PROTEIN"/>
    <property type="match status" value="1"/>
</dbReference>
<dbReference type="InterPro" id="IPR010067">
    <property type="entry name" value="ABC_SsuA_sub-bd"/>
</dbReference>
<dbReference type="PANTHER" id="PTHR30024">
    <property type="entry name" value="ALIPHATIC SULFONATES-BINDING PROTEIN-RELATED"/>
    <property type="match status" value="1"/>
</dbReference>
<dbReference type="eggNOG" id="COG0715">
    <property type="taxonomic scope" value="Bacteria"/>
</dbReference>
<evidence type="ECO:0000256" key="6">
    <source>
        <dbReference type="ARBA" id="ARBA00070228"/>
    </source>
</evidence>
<dbReference type="GO" id="GO:0016020">
    <property type="term" value="C:membrane"/>
    <property type="evidence" value="ECO:0007669"/>
    <property type="project" value="InterPro"/>
</dbReference>
<dbReference type="GO" id="GO:0042597">
    <property type="term" value="C:periplasmic space"/>
    <property type="evidence" value="ECO:0007669"/>
    <property type="project" value="UniProtKB-SubCell"/>
</dbReference>
<feature type="domain" description="Solute-binding protein family 3/N-terminal" evidence="8">
    <location>
        <begin position="31"/>
        <end position="244"/>
    </location>
</feature>
<gene>
    <name evidence="9" type="ORF">HGR_04488</name>
</gene>
<dbReference type="STRING" id="887062.HGR_04488"/>
<dbReference type="InterPro" id="IPR015168">
    <property type="entry name" value="SsuA/THI5"/>
</dbReference>
<evidence type="ECO:0000256" key="4">
    <source>
        <dbReference type="ARBA" id="ARBA00022729"/>
    </source>
</evidence>
<evidence type="ECO:0000256" key="1">
    <source>
        <dbReference type="ARBA" id="ARBA00004418"/>
    </source>
</evidence>
<dbReference type="SMART" id="SM00062">
    <property type="entry name" value="PBPb"/>
    <property type="match status" value="1"/>
</dbReference>
<reference evidence="9 10" key="1">
    <citation type="journal article" date="2011" name="EMBO J.">
        <title>Structural diversity of bacterial flagellar motors.</title>
        <authorList>
            <person name="Chen S."/>
            <person name="Beeby M."/>
            <person name="Murphy G.E."/>
            <person name="Leadbetter J.R."/>
            <person name="Hendrixson D.R."/>
            <person name="Briegel A."/>
            <person name="Li Z."/>
            <person name="Shi J."/>
            <person name="Tocheva E.I."/>
            <person name="Muller A."/>
            <person name="Dobro M.J."/>
            <person name="Jensen G.J."/>
        </authorList>
    </citation>
    <scope>NUCLEOTIDE SEQUENCE [LARGE SCALE GENOMIC DNA]</scope>
    <source>
        <strain evidence="9 10">ATCC 19624</strain>
    </source>
</reference>
<evidence type="ECO:0000256" key="5">
    <source>
        <dbReference type="ARBA" id="ARBA00055538"/>
    </source>
</evidence>
<evidence type="ECO:0000313" key="10">
    <source>
        <dbReference type="Proteomes" id="UP000016368"/>
    </source>
</evidence>
<organism evidence="9 10">
    <name type="scientific">Hylemonella gracilis ATCC 19624</name>
    <dbReference type="NCBI Taxonomy" id="887062"/>
    <lineage>
        <taxon>Bacteria</taxon>
        <taxon>Pseudomonadati</taxon>
        <taxon>Pseudomonadota</taxon>
        <taxon>Betaproteobacteria</taxon>
        <taxon>Burkholderiales</taxon>
        <taxon>Comamonadaceae</taxon>
        <taxon>Hylemonella</taxon>
    </lineage>
</organism>
<evidence type="ECO:0000256" key="3">
    <source>
        <dbReference type="ARBA" id="ARBA00022448"/>
    </source>
</evidence>
<dbReference type="RefSeq" id="WP_006296882.1">
    <property type="nucleotide sequence ID" value="NZ_AEGR01000042.1"/>
</dbReference>
<protein>
    <recommendedName>
        <fullName evidence="6">Putative aliphatic sulfonates-binding protein</fullName>
    </recommendedName>
</protein>
<dbReference type="GO" id="GO:0042626">
    <property type="term" value="F:ATPase-coupled transmembrane transporter activity"/>
    <property type="evidence" value="ECO:0007669"/>
    <property type="project" value="InterPro"/>
</dbReference>
<evidence type="ECO:0000313" key="9">
    <source>
        <dbReference type="EMBL" id="EGI77723.1"/>
    </source>
</evidence>
<dbReference type="AlphaFoldDB" id="F3KR22"/>
<keyword evidence="3" id="KW-0813">Transport</keyword>
<evidence type="ECO:0000259" key="8">
    <source>
        <dbReference type="SMART" id="SM00062"/>
    </source>
</evidence>
<dbReference type="FunFam" id="3.40.190.10:FF:000050">
    <property type="entry name" value="Sulfonate ABC transporter substrate-binding protein"/>
    <property type="match status" value="1"/>
</dbReference>
<keyword evidence="10" id="KW-1185">Reference proteome</keyword>
<name>F3KR22_9BURK</name>
<comment type="function">
    <text evidence="5">Part of a binding-protein-dependent transport system for aliphatic sulfonates. Putative binding protein.</text>
</comment>
<dbReference type="SUPFAM" id="SSF53850">
    <property type="entry name" value="Periplasmic binding protein-like II"/>
    <property type="match status" value="1"/>
</dbReference>
<dbReference type="CDD" id="cd13558">
    <property type="entry name" value="PBP2_SsuA_like_2"/>
    <property type="match status" value="1"/>
</dbReference>
<feature type="chain" id="PRO_5003296824" description="Putative aliphatic sulfonates-binding protein" evidence="7">
    <location>
        <begin position="27"/>
        <end position="320"/>
    </location>
</feature>
<comment type="similarity">
    <text evidence="2">Belongs to the bacterial solute-binding protein SsuA/TauA family.</text>
</comment>
<evidence type="ECO:0000256" key="7">
    <source>
        <dbReference type="SAM" id="SignalP"/>
    </source>
</evidence>
<accession>F3KR22</accession>